<dbReference type="SUPFAM" id="SSF52009">
    <property type="entry name" value="Phosphohistidine domain"/>
    <property type="match status" value="1"/>
</dbReference>
<dbReference type="InterPro" id="IPR020802">
    <property type="entry name" value="TesA-like"/>
</dbReference>
<feature type="domain" description="Carrier" evidence="9">
    <location>
        <begin position="3040"/>
        <end position="3115"/>
    </location>
</feature>
<dbReference type="GO" id="GO:0016874">
    <property type="term" value="F:ligase activity"/>
    <property type="evidence" value="ECO:0007669"/>
    <property type="project" value="UniProtKB-KW"/>
</dbReference>
<dbReference type="Pfam" id="PF00391">
    <property type="entry name" value="PEP-utilizers"/>
    <property type="match status" value="1"/>
</dbReference>
<dbReference type="GO" id="GO:0009403">
    <property type="term" value="P:toxin biosynthetic process"/>
    <property type="evidence" value="ECO:0007669"/>
    <property type="project" value="UniProtKB-ARBA"/>
</dbReference>
<dbReference type="CDD" id="cd17652">
    <property type="entry name" value="A_NRPS_CmdD_like"/>
    <property type="match status" value="1"/>
</dbReference>
<dbReference type="Pfam" id="PF00668">
    <property type="entry name" value="Condensation"/>
    <property type="match status" value="3"/>
</dbReference>
<dbReference type="Gene3D" id="3.30.300.30">
    <property type="match status" value="3"/>
</dbReference>
<dbReference type="InterPro" id="IPR036637">
    <property type="entry name" value="Phosphohistidine_dom_sf"/>
</dbReference>
<evidence type="ECO:0000313" key="11">
    <source>
        <dbReference type="Proteomes" id="UP000067626"/>
    </source>
</evidence>
<name>A0A0K1EIB6_CHOCO</name>
<dbReference type="Gene3D" id="1.10.1200.10">
    <property type="entry name" value="ACP-like"/>
    <property type="match status" value="2"/>
</dbReference>
<evidence type="ECO:0000259" key="8">
    <source>
        <dbReference type="PROSITE" id="PS50006"/>
    </source>
</evidence>
<dbReference type="InterPro" id="IPR041464">
    <property type="entry name" value="TubC_N"/>
</dbReference>
<evidence type="ECO:0000256" key="7">
    <source>
        <dbReference type="SAM" id="MobiDB-lite"/>
    </source>
</evidence>
<dbReference type="SUPFAM" id="SSF56801">
    <property type="entry name" value="Acetyl-CoA synthetase-like"/>
    <property type="match status" value="2"/>
</dbReference>
<gene>
    <name evidence="10" type="ORF">CMC5_047510</name>
</gene>
<comment type="cofactor">
    <cofactor evidence="1">
        <name>pantetheine 4'-phosphate</name>
        <dbReference type="ChEBI" id="CHEBI:47942"/>
    </cofactor>
</comment>
<dbReference type="Gene3D" id="2.30.38.10">
    <property type="entry name" value="Luciferase, Domain 3"/>
    <property type="match status" value="2"/>
</dbReference>
<dbReference type="NCBIfam" id="NF003417">
    <property type="entry name" value="PRK04813.1"/>
    <property type="match status" value="3"/>
</dbReference>
<dbReference type="PROSITE" id="PS00012">
    <property type="entry name" value="PHOSPHOPANTETHEINE"/>
    <property type="match status" value="2"/>
</dbReference>
<evidence type="ECO:0000256" key="2">
    <source>
        <dbReference type="ARBA" id="ARBA00006432"/>
    </source>
</evidence>
<dbReference type="InterPro" id="IPR029058">
    <property type="entry name" value="AB_hydrolase_fold"/>
</dbReference>
<dbReference type="PANTHER" id="PTHR45527:SF1">
    <property type="entry name" value="FATTY ACID SYNTHASE"/>
    <property type="match status" value="1"/>
</dbReference>
<organism evidence="10 11">
    <name type="scientific">Chondromyces crocatus</name>
    <dbReference type="NCBI Taxonomy" id="52"/>
    <lineage>
        <taxon>Bacteria</taxon>
        <taxon>Pseudomonadati</taxon>
        <taxon>Myxococcota</taxon>
        <taxon>Polyangia</taxon>
        <taxon>Polyangiales</taxon>
        <taxon>Polyangiaceae</taxon>
        <taxon>Chondromyces</taxon>
    </lineage>
</organism>
<keyword evidence="4" id="KW-0597">Phosphoprotein</keyword>
<dbReference type="InterPro" id="IPR013217">
    <property type="entry name" value="Methyltransf_12"/>
</dbReference>
<dbReference type="RefSeq" id="WP_169796632.1">
    <property type="nucleotide sequence ID" value="NZ_CP012159.1"/>
</dbReference>
<dbReference type="FunFam" id="3.30.300.30:FF:000010">
    <property type="entry name" value="Enterobactin synthetase component F"/>
    <property type="match status" value="1"/>
</dbReference>
<dbReference type="FunFam" id="3.40.50.980:FF:000001">
    <property type="entry name" value="Non-ribosomal peptide synthetase"/>
    <property type="match status" value="2"/>
</dbReference>
<dbReference type="Gene3D" id="3.40.50.150">
    <property type="entry name" value="Vaccinia Virus protein VP39"/>
    <property type="match status" value="1"/>
</dbReference>
<dbReference type="InterPro" id="IPR029063">
    <property type="entry name" value="SAM-dependent_MTases_sf"/>
</dbReference>
<dbReference type="SUPFAM" id="SSF47336">
    <property type="entry name" value="ACP-like"/>
    <property type="match status" value="2"/>
</dbReference>
<dbReference type="FunFam" id="3.30.559.10:FF:000012">
    <property type="entry name" value="Non-ribosomal peptide synthetase"/>
    <property type="match status" value="1"/>
</dbReference>
<dbReference type="InterPro" id="IPR001242">
    <property type="entry name" value="Condensation_dom"/>
</dbReference>
<dbReference type="FunFam" id="1.10.1200.10:FF:000005">
    <property type="entry name" value="Nonribosomal peptide synthetase 1"/>
    <property type="match status" value="2"/>
</dbReference>
<dbReference type="InterPro" id="IPR000253">
    <property type="entry name" value="FHA_dom"/>
</dbReference>
<evidence type="ECO:0000256" key="1">
    <source>
        <dbReference type="ARBA" id="ARBA00001957"/>
    </source>
</evidence>
<dbReference type="InterPro" id="IPR020806">
    <property type="entry name" value="PKS_PP-bd"/>
</dbReference>
<accession>A0A0K1EIB6</accession>
<feature type="domain" description="Carrier" evidence="9">
    <location>
        <begin position="1462"/>
        <end position="1536"/>
    </location>
</feature>
<dbReference type="FunFam" id="3.40.50.12780:FF:000012">
    <property type="entry name" value="Non-ribosomal peptide synthetase"/>
    <property type="match status" value="2"/>
</dbReference>
<dbReference type="InterPro" id="IPR009081">
    <property type="entry name" value="PP-bd_ACP"/>
</dbReference>
<reference evidence="10 11" key="1">
    <citation type="submission" date="2015-07" db="EMBL/GenBank/DDBJ databases">
        <title>Genome analysis of myxobacterium Chondromyces crocatus Cm c5 reveals a high potential for natural compound synthesis and the genetic basis for the loss of fruiting body formation.</title>
        <authorList>
            <person name="Zaburannyi N."/>
            <person name="Bunk B."/>
            <person name="Maier J."/>
            <person name="Overmann J."/>
            <person name="Mueller R."/>
        </authorList>
    </citation>
    <scope>NUCLEOTIDE SEQUENCE [LARGE SCALE GENOMIC DNA]</scope>
    <source>
        <strain evidence="10 11">Cm c5</strain>
    </source>
</reference>
<dbReference type="Gene3D" id="3.40.50.1820">
    <property type="entry name" value="alpha/beta hydrolase"/>
    <property type="match status" value="1"/>
</dbReference>
<dbReference type="Gene3D" id="3.30.559.10">
    <property type="entry name" value="Chloramphenicol acetyltransferase-like domain"/>
    <property type="match status" value="3"/>
</dbReference>
<feature type="compositionally biased region" description="Acidic residues" evidence="7">
    <location>
        <begin position="2046"/>
        <end position="2080"/>
    </location>
</feature>
<dbReference type="SUPFAM" id="SSF53474">
    <property type="entry name" value="alpha/beta-Hydrolases"/>
    <property type="match status" value="1"/>
</dbReference>
<dbReference type="CDD" id="cd02440">
    <property type="entry name" value="AdoMet_MTases"/>
    <property type="match status" value="1"/>
</dbReference>
<dbReference type="Pfam" id="PF00975">
    <property type="entry name" value="Thioesterase"/>
    <property type="match status" value="1"/>
</dbReference>
<evidence type="ECO:0000256" key="3">
    <source>
        <dbReference type="ARBA" id="ARBA00022450"/>
    </source>
</evidence>
<dbReference type="InterPro" id="IPR001031">
    <property type="entry name" value="Thioesterase"/>
</dbReference>
<evidence type="ECO:0000313" key="10">
    <source>
        <dbReference type="EMBL" id="AKT40595.1"/>
    </source>
</evidence>
<dbReference type="SUPFAM" id="SSF53335">
    <property type="entry name" value="S-adenosyl-L-methionine-dependent methyltransferases"/>
    <property type="match status" value="1"/>
</dbReference>
<dbReference type="NCBIfam" id="TIGR01733">
    <property type="entry name" value="AA-adenyl-dom"/>
    <property type="match status" value="2"/>
</dbReference>
<dbReference type="FunFam" id="2.30.38.10:FF:000001">
    <property type="entry name" value="Non-ribosomal peptide synthetase PvdI"/>
    <property type="match status" value="2"/>
</dbReference>
<dbReference type="PROSITE" id="PS00455">
    <property type="entry name" value="AMP_BINDING"/>
    <property type="match status" value="2"/>
</dbReference>
<dbReference type="Gene3D" id="3.50.30.10">
    <property type="entry name" value="Phosphohistidine domain"/>
    <property type="match status" value="1"/>
</dbReference>
<dbReference type="EMBL" id="CP012159">
    <property type="protein sequence ID" value="AKT40595.1"/>
    <property type="molecule type" value="Genomic_DNA"/>
</dbReference>
<dbReference type="InterPro" id="IPR020845">
    <property type="entry name" value="AMP-binding_CS"/>
</dbReference>
<dbReference type="KEGG" id="ccro:CMC5_047510"/>
<dbReference type="PATRIC" id="fig|52.7.peg.5243"/>
<dbReference type="InterPro" id="IPR025110">
    <property type="entry name" value="AMP-bd_C"/>
</dbReference>
<keyword evidence="3" id="KW-0596">Phosphopantetheine</keyword>
<dbReference type="CDD" id="cd05930">
    <property type="entry name" value="A_NRPS"/>
    <property type="match status" value="1"/>
</dbReference>
<dbReference type="SMART" id="SM00824">
    <property type="entry name" value="PKS_TE"/>
    <property type="match status" value="1"/>
</dbReference>
<dbReference type="Gene3D" id="3.40.50.980">
    <property type="match status" value="4"/>
</dbReference>
<evidence type="ECO:0000256" key="5">
    <source>
        <dbReference type="ARBA" id="ARBA00022598"/>
    </source>
</evidence>
<keyword evidence="6" id="KW-0677">Repeat</keyword>
<dbReference type="GO" id="GO:0005737">
    <property type="term" value="C:cytoplasm"/>
    <property type="evidence" value="ECO:0007669"/>
    <property type="project" value="TreeGrafter"/>
</dbReference>
<dbReference type="Pfam" id="PF00501">
    <property type="entry name" value="AMP-binding"/>
    <property type="match status" value="2"/>
</dbReference>
<dbReference type="Pfam" id="PF18563">
    <property type="entry name" value="TubC_N"/>
    <property type="match status" value="1"/>
</dbReference>
<dbReference type="Proteomes" id="UP000067626">
    <property type="component" value="Chromosome"/>
</dbReference>
<dbReference type="PROSITE" id="PS50075">
    <property type="entry name" value="CARRIER"/>
    <property type="match status" value="2"/>
</dbReference>
<evidence type="ECO:0000256" key="6">
    <source>
        <dbReference type="ARBA" id="ARBA00022737"/>
    </source>
</evidence>
<sequence>MKSLHDLVARLEALHVELWNDDGYLGYSAAEGVLTDELLDELREHKDVLLAMLREGQGTVAHAPPRPLPHADVLPVSQAQRRLWFLCQLDGASVAYNMPFVTALDGHLDARALQRALDEIIRRHESLRTTFRLQAEGPVQVIHPPAPLDLPLHDLRSLDEPARAAEIQRRIDRAAHQPFDIERGPLLRAQLLRQSETRHVLCLVIHHIVADGWSIGVFVREFEALYGAFSASRPSPLTEPPLQYADFSRWQEERFPPSAVERHLTYWKQKLSDVQPLQLPADHPRPAVESFRGDHTIFRLDRGLTRGLHELAQCEGVTLFITLLSAFNVLLGRYSGQDDLAIASGTANRKHAELEGLIGFFVNTVVIRTDLSGNPTFRTVLSRVLASVMEATEHEDLPFERVVEELKPERTASHNPLAQVALTLQSFASNRLTLPGLTTSPCDFRFRTSKLDLMLLVTEVDGELEVVVEYNTDLFEDATIARMSAHLRTVMAAMVADPGARIGDISLLTTEERHRLLVDWNDTALACPEAEGVHHAFEQNAARQPDAIAVVFDGDPISRITYGALNERANQLAHHLIQQGVGPDVVVGIHVERSITMIVALLAVLKAGGAYLPLDPTYPQQRLAFILADAGAQVILTQEKWFDDLPPHTARVLDLDAIAPQLDANATSNPPLRATADHLAYIIYTSGSTGNPKGVLIPRRDTWSVARALAETYALTPESRVLQFASLNFDGSVVEITMTLFSGAALHVAPQEKLLPGAPLNAFLQRHAITHVQLAPSLLARLPPEGLEHVRTIMVAGEASSVGTVRGWLPGRRILNGYGPTETTVGAAMIAFTEADDAYLAKLDALPIGRPFYNKRVYLLDARLQPVPVGVPGEIYVASPGLARGYINRPAATAEKFLPNPFSETPGERIYRTGDLARYLPDGNLVFLGRVDNQVKLRGLRIELEEIESALKSHPHVGDAAVIVHEAPADQATSERDGKRLVAYVVPRRGWEPEGAQSDHIASWQTLHEQLLDESQAPEDWSFNITGWKSSYTGEALPAAEMRLWVESTVERILAHGPKDVLEIGTGTGLLLARIAPRVRAYLATDFSLEAIRYLETCKARAPELSNVTLLQRMADDFTGFSAGQFDTIVLNSVVQYFPTLDYLSAVIEGALRVLKPGGTLFLGDIRNLALLDAFHASVQTAKASGTLSRDELRYRVQQGVMNENELVIDPRFFTALSRKFPQITHVEVTPKRGLHRNELTLFRYDVALQVGGTPKGAPTITWFDWREEGLTSDSLPPWLSDTLATSPDAGVGLRRVPNARLQPDLAILSWLATRAEASLDAWRARQHDVPEGCAPEALWALETTWPGRVHLSWAAGHPDGSFDLVVTPPQAERRAPWSPAVDLTDEQLSAYVNHPLQAKVVRETLGQELRRYLQDKLPAYMVPTVLIPLPALPLTSNGKLDRRALPAPDIERRSRASTYVAPRNAREETLVAIWSKVLGVDPIGVEDNFFELGGDSILSIQIVGQAKQAGFSLTSRQMFEHQTIAALAEVASASKSIQAEQGLVEGSIPLTPIQRWFFETHQETPDHFNQAILLKVSADVSASRLEQAFHHLFTHHDALRMRFSRTADGFEQVNLGPIEGVTVDVIDLAHLPAAEQTRALTEAATSLQQRLSITSGPLSRIALIHLGAEQPARLLWILHHLVVDGVSWRILLDDLVTVLRQLEAGQPARFPPKTTSFKEWSERLHATAQQEQANTASSRAERDAWRSVPVPALPLDHPQGTNRKASAAQVQVALSVADTHALLHDAPRAYGTQVNDLLLTALALAFNAWTGDATLALDLEGHGREEDLVGADLSRTVGWFTTMHPVALRLPGRELSLALRAVKEQLRAQPGRGIAYGLFRYASGEGSLASWPAPQVNFNYLGQLDAMTDTAPLLGFAPEEIGPSDGPTGDRTHLFQVNGMVKDGSLQFTWTYSRELHRPETVQKLAHDFAETARRLTQHCLAHESHPTPGDFPAVTLSQNQLDVVLDALGADRDNVAAIYPLTSLQEGLLFHSLSAVPAPVPALADEDDEEDDELDEEFDAEVDEEDEDEEEEEDDDGENVYVTQLVFRIQGPLDAEKFRTAWQETVQRHPLLRSRFVWEGCERPLQVVLRSADLRWEEDELEEDSWSSPLRVHARREQQAGMLLDEAPLFRLNLLRAEDTEHHLIWTSHHILLDGWSGPLILKDVFASYDAQLLGESRTAADPPPYEAYVAWLKRQDGTASERFWRENLRGFSAPTPLVVDNEEPTGKQKHLHHRCKLSAETSQALKALAESFRVTLSTVYQAAWALLLHRYSGMSDVLFGVTVSGREADVPGIEEMVGLFIRTVPLRLHVDESQTLGAWLKEVQARQIEQREHQYVSLVDIQRWSDVPGGTQLFDSMFVFENYPLDSALLEQSGLRLTVSTMASPTHYPLVIAVVPGRTVETLFDHDTSRLSKHTVERLAAHWVELLTGMARRPDARIHTLPHLTSAEREKLLVTWNARPYVDEQRKYRGEEEPFGEELAAESTFLDLFQHHVAQTPDALALVGPSLQSTDERPVSRTYRALSARVHLLARHLRGLGVGPEVTVGVCLDRSIELVIGMLAIFEAGGVYLPLDPSQPLERLAYLVSDARPEVVLTQQRWNDRLPEQATRRVALDTAWAEIEAQPEVSHQHRTAGDNLAYVLYTSGSTGTPKGVQVTVDNLSRLTPALITAFDVTPRSRVLQYSSLSFDGSISEVAMALGAGAALHLAPAHELVPGPPLQKLLATRAITHVTLLPAALRWLSPRGLPALDVLIVTGEACPASLVRTWASGRRFVNAYGPTEITVAATAMECPVTMFQETEQPPPIGCPLQSTEIYILDAHLRPVPVGVPGDLYIGGAKLTRGYIHRPALTAERYIPHPFSDRPGARLYVTGDIARYQLDGTIDFLGRRDNQVKVRGYRIELGEVEAALNDHPGVREAVVVAQKDGAGDNRLVAYWAAKSTPPTTTEALRDALSKRLAAYMIPSVFVRMDALPLNATGKIDRQGLPPVDDTMLDREQFVAPRTATEETLTAIWSSTLGVARVGIRDDFFKLGGHSLLALNITTQIQKRFGHVITVDSIFRAPTIAVLARVIDEALAPTGARRALSLVVPLRERGTKVPLFFAAGMGMHAHYLRPLAEHLGEDQPFYALQSPAQGGEITDMATLVDTLIGAIQQIQPSGPYHLGGHSAGARIAFAVALELQRRGAEVPLVSIVDMRPPGRGATSDESAEWTQIGGLIGYVTMIKQAIGEGVLFVTPEELRKLDEAAAWQRTLDAFIAARWMPKDADVEQLQHLCAMNQNVVRVVRDHVPTDTHQGKLLVFSAAFAMRNGRQVSTEGWQAFCANPVTTHEVPGDHMTMLREPDVRGLAIKLRREIDELALERTDEAPGLPTPPEFPVVWEHPEDARMLWVHDVTHCREQMTPLDFCLRQQAMVEGSNLANLAYGVPFTGEIRLINTYVYQKIIPTTASPTELAAAMKRAEASVAALLPDLGRWWTETLLPEIEAHLEALDPENNYDFVHRHTLVEALAEAHRRTARLWEIHFRLLQPVMLAISRFVDLCKDLSTDDDPIDPYALLVGFPNKTTEGNRALWSLSRLALETPEVASILTSNEASRVSWKLRSTRGGRAFVAQLDAYLATYGQRNDSTYLDAPTWEEDPTPVIRNLQAYMTQPERDLDAELNALSEQRTQRLDALRARLRHYPRAVVDEFEQALTAAQTATVLSEDHNYWIDYKITHRLRHLCLYLGEQLKDWELLGDCEEIFYLSMDDVSRAAVETKRGGPFSANQRFYHLACARKDEAKRFHGVQPPRFLGTPSPLPALHDALSLASARFTGVAPSPSNDEKEIVGLSGAKGKARGKARVARNLADVPTLEPGEILVAMAMLPAWTPLFATVAAIVTDSGGMLSHAAVVAREYGIPAVVGTQVGTQRIRDGQLVEVDGERGVVTLL</sequence>
<dbReference type="GO" id="GO:0016772">
    <property type="term" value="F:transferase activity, transferring phosphorus-containing groups"/>
    <property type="evidence" value="ECO:0007669"/>
    <property type="project" value="InterPro"/>
</dbReference>
<dbReference type="Pfam" id="PF13193">
    <property type="entry name" value="AMP-binding_C"/>
    <property type="match status" value="1"/>
</dbReference>
<feature type="region of interest" description="Disordered" evidence="7">
    <location>
        <begin position="2046"/>
        <end position="2081"/>
    </location>
</feature>
<dbReference type="InterPro" id="IPR008279">
    <property type="entry name" value="PEP-util_enz_mobile_dom"/>
</dbReference>
<dbReference type="InterPro" id="IPR045851">
    <property type="entry name" value="AMP-bd_C_sf"/>
</dbReference>
<dbReference type="InterPro" id="IPR000873">
    <property type="entry name" value="AMP-dep_synth/lig_dom"/>
</dbReference>
<dbReference type="InterPro" id="IPR044894">
    <property type="entry name" value="TubC_N_sf"/>
</dbReference>
<dbReference type="FunFam" id="3.30.300.30:FF:000084">
    <property type="entry name" value="Enniatin synthase"/>
    <property type="match status" value="1"/>
</dbReference>
<dbReference type="InterPro" id="IPR036736">
    <property type="entry name" value="ACP-like_sf"/>
</dbReference>
<evidence type="ECO:0000259" key="9">
    <source>
        <dbReference type="PROSITE" id="PS50075"/>
    </source>
</evidence>
<dbReference type="SMART" id="SM00823">
    <property type="entry name" value="PKS_PP"/>
    <property type="match status" value="2"/>
</dbReference>
<dbReference type="GO" id="GO:0043041">
    <property type="term" value="P:amino acid activation for nonribosomal peptide biosynthetic process"/>
    <property type="evidence" value="ECO:0007669"/>
    <property type="project" value="TreeGrafter"/>
</dbReference>
<dbReference type="PROSITE" id="PS50006">
    <property type="entry name" value="FHA_DOMAIN"/>
    <property type="match status" value="1"/>
</dbReference>
<dbReference type="NCBIfam" id="TIGR01720">
    <property type="entry name" value="NRPS-para261"/>
    <property type="match status" value="1"/>
</dbReference>
<dbReference type="InterPro" id="IPR010071">
    <property type="entry name" value="AA_adenyl_dom"/>
</dbReference>
<dbReference type="GO" id="GO:0031177">
    <property type="term" value="F:phosphopantetheine binding"/>
    <property type="evidence" value="ECO:0007669"/>
    <property type="project" value="InterPro"/>
</dbReference>
<dbReference type="InterPro" id="IPR010060">
    <property type="entry name" value="NRPS_synth"/>
</dbReference>
<dbReference type="Pfam" id="PF08242">
    <property type="entry name" value="Methyltransf_12"/>
    <property type="match status" value="1"/>
</dbReference>
<dbReference type="SUPFAM" id="SSF52777">
    <property type="entry name" value="CoA-dependent acyltransferases"/>
    <property type="match status" value="6"/>
</dbReference>
<dbReference type="CDD" id="cd19531">
    <property type="entry name" value="LCL_NRPS-like"/>
    <property type="match status" value="1"/>
</dbReference>
<dbReference type="Pfam" id="PF00550">
    <property type="entry name" value="PP-binding"/>
    <property type="match status" value="2"/>
</dbReference>
<protein>
    <submittedName>
        <fullName evidence="10">Uncharacterized protein</fullName>
    </submittedName>
</protein>
<dbReference type="InterPro" id="IPR006162">
    <property type="entry name" value="Ppantetheine_attach_site"/>
</dbReference>
<evidence type="ECO:0000256" key="4">
    <source>
        <dbReference type="ARBA" id="ARBA00022553"/>
    </source>
</evidence>
<dbReference type="CDD" id="cd19543">
    <property type="entry name" value="DCL_NRPS"/>
    <property type="match status" value="1"/>
</dbReference>
<dbReference type="Gene3D" id="3.30.559.30">
    <property type="entry name" value="Nonribosomal peptide synthetase, condensation domain"/>
    <property type="match status" value="3"/>
</dbReference>
<dbReference type="Gene3D" id="1.10.10.1830">
    <property type="entry name" value="Non-ribosomal peptide synthase, adenylation domain"/>
    <property type="match status" value="1"/>
</dbReference>
<keyword evidence="5" id="KW-0436">Ligase</keyword>
<dbReference type="InterPro" id="IPR023213">
    <property type="entry name" value="CAT-like_dom_sf"/>
</dbReference>
<keyword evidence="11" id="KW-1185">Reference proteome</keyword>
<comment type="similarity">
    <text evidence="2">Belongs to the ATP-dependent AMP-binding enzyme family.</text>
</comment>
<dbReference type="PANTHER" id="PTHR45527">
    <property type="entry name" value="NONRIBOSOMAL PEPTIDE SYNTHETASE"/>
    <property type="match status" value="1"/>
</dbReference>
<proteinExistence type="inferred from homology"/>
<feature type="domain" description="FHA" evidence="8">
    <location>
        <begin position="329"/>
        <end position="377"/>
    </location>
</feature>
<dbReference type="CDD" id="cd19534">
    <property type="entry name" value="E_NRPS"/>
    <property type="match status" value="1"/>
</dbReference>